<feature type="domain" description="HTH cro/C1-type" evidence="2">
    <location>
        <begin position="21"/>
        <end position="74"/>
    </location>
</feature>
<dbReference type="CDD" id="cd00093">
    <property type="entry name" value="HTH_XRE"/>
    <property type="match status" value="1"/>
</dbReference>
<feature type="compositionally biased region" description="Basic and acidic residues" evidence="1">
    <location>
        <begin position="87"/>
        <end position="96"/>
    </location>
</feature>
<dbReference type="EMBL" id="CP023344">
    <property type="protein sequence ID" value="ATC64802.1"/>
    <property type="molecule type" value="Genomic_DNA"/>
</dbReference>
<protein>
    <submittedName>
        <fullName evidence="3">Transcriptional regulator</fullName>
    </submittedName>
</protein>
<reference evidence="3 4" key="1">
    <citation type="submission" date="2017-09" db="EMBL/GenBank/DDBJ databases">
        <title>Complete genome sequence of Verrucomicrobial strain HZ-65, isolated from freshwater.</title>
        <authorList>
            <person name="Choi A."/>
        </authorList>
    </citation>
    <scope>NUCLEOTIDE SEQUENCE [LARGE SCALE GENOMIC DNA]</scope>
    <source>
        <strain evidence="3 4">HZ-65</strain>
    </source>
</reference>
<evidence type="ECO:0000313" key="3">
    <source>
        <dbReference type="EMBL" id="ATC64802.1"/>
    </source>
</evidence>
<evidence type="ECO:0000256" key="1">
    <source>
        <dbReference type="SAM" id="MobiDB-lite"/>
    </source>
</evidence>
<dbReference type="PROSITE" id="PS50943">
    <property type="entry name" value="HTH_CROC1"/>
    <property type="match status" value="1"/>
</dbReference>
<dbReference type="SUPFAM" id="SSF47413">
    <property type="entry name" value="lambda repressor-like DNA-binding domains"/>
    <property type="match status" value="1"/>
</dbReference>
<evidence type="ECO:0000313" key="4">
    <source>
        <dbReference type="Proteomes" id="UP000217265"/>
    </source>
</evidence>
<proteinExistence type="predicted"/>
<dbReference type="Gene3D" id="1.10.260.40">
    <property type="entry name" value="lambda repressor-like DNA-binding domains"/>
    <property type="match status" value="1"/>
</dbReference>
<sequence length="109" mass="12248">MSQSSANFSEKAAARSLLNRIKAQRLARNWTQREMAKRSGISFATYKNFEQGMGNITLLNLLKILGILNSLDRLAELVPPTVPAEKETLETLERSPRQRASLKRSSMSL</sequence>
<gene>
    <name evidence="3" type="ORF">CMV30_12960</name>
</gene>
<evidence type="ECO:0000259" key="2">
    <source>
        <dbReference type="PROSITE" id="PS50943"/>
    </source>
</evidence>
<dbReference type="GO" id="GO:0003677">
    <property type="term" value="F:DNA binding"/>
    <property type="evidence" value="ECO:0007669"/>
    <property type="project" value="InterPro"/>
</dbReference>
<feature type="region of interest" description="Disordered" evidence="1">
    <location>
        <begin position="87"/>
        <end position="109"/>
    </location>
</feature>
<organism evidence="3 4">
    <name type="scientific">Nibricoccus aquaticus</name>
    <dbReference type="NCBI Taxonomy" id="2576891"/>
    <lineage>
        <taxon>Bacteria</taxon>
        <taxon>Pseudomonadati</taxon>
        <taxon>Verrucomicrobiota</taxon>
        <taxon>Opitutia</taxon>
        <taxon>Opitutales</taxon>
        <taxon>Opitutaceae</taxon>
        <taxon>Nibricoccus</taxon>
    </lineage>
</organism>
<keyword evidence="4" id="KW-1185">Reference proteome</keyword>
<dbReference type="AlphaFoldDB" id="A0A290QLE1"/>
<dbReference type="InterPro" id="IPR010982">
    <property type="entry name" value="Lambda_DNA-bd_dom_sf"/>
</dbReference>
<dbReference type="Pfam" id="PF01381">
    <property type="entry name" value="HTH_3"/>
    <property type="match status" value="1"/>
</dbReference>
<dbReference type="Proteomes" id="UP000217265">
    <property type="component" value="Chromosome"/>
</dbReference>
<dbReference type="KEGG" id="vbh:CMV30_12960"/>
<dbReference type="OrthoDB" id="129830at2"/>
<accession>A0A290QLE1</accession>
<dbReference type="SMART" id="SM00530">
    <property type="entry name" value="HTH_XRE"/>
    <property type="match status" value="1"/>
</dbReference>
<dbReference type="InterPro" id="IPR001387">
    <property type="entry name" value="Cro/C1-type_HTH"/>
</dbReference>
<dbReference type="RefSeq" id="WP_096056433.1">
    <property type="nucleotide sequence ID" value="NZ_CP023344.1"/>
</dbReference>
<name>A0A290QLE1_9BACT</name>